<evidence type="ECO:0000313" key="8">
    <source>
        <dbReference type="EMBL" id="EPZ34179.1"/>
    </source>
</evidence>
<evidence type="ECO:0000256" key="1">
    <source>
        <dbReference type="ARBA" id="ARBA00022527"/>
    </source>
</evidence>
<evidence type="ECO:0000256" key="5">
    <source>
        <dbReference type="ARBA" id="ARBA00022840"/>
    </source>
</evidence>
<dbReference type="SUPFAM" id="SSF56112">
    <property type="entry name" value="Protein kinase-like (PK-like)"/>
    <property type="match status" value="2"/>
</dbReference>
<evidence type="ECO:0000256" key="6">
    <source>
        <dbReference type="PROSITE-ProRule" id="PRU10141"/>
    </source>
</evidence>
<evidence type="ECO:0000256" key="4">
    <source>
        <dbReference type="ARBA" id="ARBA00022777"/>
    </source>
</evidence>
<reference evidence="8 9" key="1">
    <citation type="journal article" date="2013" name="Curr. Biol.">
        <title>Shared signatures of parasitism and phylogenomics unite Cryptomycota and microsporidia.</title>
        <authorList>
            <person name="James T.Y."/>
            <person name="Pelin A."/>
            <person name="Bonen L."/>
            <person name="Ahrendt S."/>
            <person name="Sain D."/>
            <person name="Corradi N."/>
            <person name="Stajich J.E."/>
        </authorList>
    </citation>
    <scope>NUCLEOTIDE SEQUENCE [LARGE SCALE GENOMIC DNA]</scope>
    <source>
        <strain evidence="8 9">CSF55</strain>
    </source>
</reference>
<dbReference type="GO" id="GO:0043484">
    <property type="term" value="P:regulation of RNA splicing"/>
    <property type="evidence" value="ECO:0007669"/>
    <property type="project" value="TreeGrafter"/>
</dbReference>
<dbReference type="Gene3D" id="1.10.510.10">
    <property type="entry name" value="Transferase(Phosphotransferase) domain 1"/>
    <property type="match status" value="1"/>
</dbReference>
<dbReference type="InterPro" id="IPR011009">
    <property type="entry name" value="Kinase-like_dom_sf"/>
</dbReference>
<accession>A0A075B069</accession>
<evidence type="ECO:0000313" key="9">
    <source>
        <dbReference type="Proteomes" id="UP000030755"/>
    </source>
</evidence>
<dbReference type="PANTHER" id="PTHR45646">
    <property type="entry name" value="SERINE/THREONINE-PROTEIN KINASE DOA-RELATED"/>
    <property type="match status" value="1"/>
</dbReference>
<keyword evidence="3 6" id="KW-0547">Nucleotide-binding</keyword>
<dbReference type="EC" id="4.4.1.17" evidence="8"/>
<dbReference type="AlphaFoldDB" id="A0A075B069"/>
<dbReference type="InterPro" id="IPR017441">
    <property type="entry name" value="Protein_kinase_ATP_BS"/>
</dbReference>
<sequence length="605" mass="69231">MSVSTAPRAGTSQQKNNLNLSFSAGKALSRMSMTADGYCILKIDDVIYAKCKVNIQSCTDKIKDIIGKGMYGEVFRVEEIATSEKLALKVIKGIDKYKRSAETELDILKVLRYHDIEGTHLRLMSVSTAPRVGNSQQRNNLNLSCSAGKALSRMSMTADGYCILKIDDVIYAKYKIKDIIGKGMYGEVFRVEEIATLEKLALKVIKGIDKYKRSAESELDILKVLRYHDVEGTQGCITLLQDFNLGNHVCMLFPIYGPSLFEFLRLNSYQPYPLFQIQSICQQLLKAIAFIHSLNIIHTDIKPENILFVHDQFTVEQNSSTLGHYRLMNNTKIVLIDFGTAVYNSQHNYQSIVSTRYYRPPEVILKLGWTFACDIWAVGCISVELFTGKLLFKTHDDVEHLALMEKILGPFPKEMIECVDQSSFKNFFTKKYKVNRSASKNVEEKYVNNAKTIQELINPKIKFEYHFLDLIKQLLNYNQTRRISALAKESKCPVNHNQDVKSCPIDHNQNESINPLTQMPYSSTLEAASSVTAEDLSNSREMSTIPRGDTEKLWEYPSPRMFYNALRRKGYETDPADVDMMVDVHNFLNEGVWDEVMKWEKKFHW</sequence>
<evidence type="ECO:0000259" key="7">
    <source>
        <dbReference type="PROSITE" id="PS50011"/>
    </source>
</evidence>
<dbReference type="OrthoDB" id="283111at2759"/>
<keyword evidence="5 6" id="KW-0067">ATP-binding</keyword>
<keyword evidence="9" id="KW-1185">Reference proteome</keyword>
<evidence type="ECO:0000256" key="2">
    <source>
        <dbReference type="ARBA" id="ARBA00022679"/>
    </source>
</evidence>
<dbReference type="GO" id="GO:0005743">
    <property type="term" value="C:mitochondrial inner membrane"/>
    <property type="evidence" value="ECO:0007669"/>
    <property type="project" value="UniProtKB-SubCell"/>
</dbReference>
<dbReference type="Pfam" id="PF00069">
    <property type="entry name" value="Pkinase"/>
    <property type="match status" value="1"/>
</dbReference>
<organism evidence="8 9">
    <name type="scientific">Rozella allomycis (strain CSF55)</name>
    <dbReference type="NCBI Taxonomy" id="988480"/>
    <lineage>
        <taxon>Eukaryota</taxon>
        <taxon>Fungi</taxon>
        <taxon>Fungi incertae sedis</taxon>
        <taxon>Cryptomycota</taxon>
        <taxon>Cryptomycota incertae sedis</taxon>
        <taxon>Rozella</taxon>
    </lineage>
</organism>
<evidence type="ECO:0000256" key="3">
    <source>
        <dbReference type="ARBA" id="ARBA00022741"/>
    </source>
</evidence>
<keyword evidence="2" id="KW-0808">Transferase</keyword>
<dbReference type="InterPro" id="IPR008271">
    <property type="entry name" value="Ser/Thr_kinase_AS"/>
</dbReference>
<keyword evidence="1" id="KW-0723">Serine/threonine-protein kinase</keyword>
<keyword evidence="8" id="KW-0456">Lyase</keyword>
<name>A0A075B069_ROZAC</name>
<dbReference type="PROSITE" id="PS00107">
    <property type="entry name" value="PROTEIN_KINASE_ATP"/>
    <property type="match status" value="1"/>
</dbReference>
<feature type="binding site" evidence="6">
    <location>
        <position position="203"/>
    </location>
    <ligand>
        <name>ATP</name>
        <dbReference type="ChEBI" id="CHEBI:30616"/>
    </ligand>
</feature>
<dbReference type="InterPro" id="IPR051175">
    <property type="entry name" value="CLK_kinases"/>
</dbReference>
<dbReference type="STRING" id="988480.A0A075B069"/>
<dbReference type="GO" id="GO:0005524">
    <property type="term" value="F:ATP binding"/>
    <property type="evidence" value="ECO:0007669"/>
    <property type="project" value="UniProtKB-UniRule"/>
</dbReference>
<gene>
    <name evidence="8" type="ORF">O9G_005893</name>
</gene>
<dbReference type="Proteomes" id="UP000030755">
    <property type="component" value="Unassembled WGS sequence"/>
</dbReference>
<feature type="domain" description="Protein kinase" evidence="7">
    <location>
        <begin position="174"/>
        <end position="495"/>
    </location>
</feature>
<dbReference type="SMART" id="SM00220">
    <property type="entry name" value="S_TKc"/>
    <property type="match status" value="1"/>
</dbReference>
<dbReference type="GO" id="GO:0046872">
    <property type="term" value="F:metal ion binding"/>
    <property type="evidence" value="ECO:0007669"/>
    <property type="project" value="UniProtKB-KW"/>
</dbReference>
<dbReference type="HOGENOM" id="CLU_451389_0_0_1"/>
<proteinExistence type="predicted"/>
<dbReference type="InterPro" id="IPR000719">
    <property type="entry name" value="Prot_kinase_dom"/>
</dbReference>
<protein>
    <submittedName>
        <fullName evidence="8">Protein kinase, catalytic domain-containing protein</fullName>
        <ecNumber evidence="8">4.4.1.17</ecNumber>
    </submittedName>
</protein>
<keyword evidence="4 8" id="KW-0418">Kinase</keyword>
<dbReference type="Gene3D" id="3.30.200.20">
    <property type="entry name" value="Phosphorylase Kinase, domain 1"/>
    <property type="match status" value="2"/>
</dbReference>
<dbReference type="GO" id="GO:0005634">
    <property type="term" value="C:nucleus"/>
    <property type="evidence" value="ECO:0007669"/>
    <property type="project" value="TreeGrafter"/>
</dbReference>
<dbReference type="EMBL" id="KE560976">
    <property type="protein sequence ID" value="EPZ34179.1"/>
    <property type="molecule type" value="Genomic_DNA"/>
</dbReference>
<dbReference type="GO" id="GO:0004674">
    <property type="term" value="F:protein serine/threonine kinase activity"/>
    <property type="evidence" value="ECO:0007669"/>
    <property type="project" value="UniProtKB-KW"/>
</dbReference>
<dbReference type="PANTHER" id="PTHR45646:SF11">
    <property type="entry name" value="SERINE_THREONINE-PROTEIN KINASE DOA"/>
    <property type="match status" value="1"/>
</dbReference>
<dbReference type="GO" id="GO:0004408">
    <property type="term" value="F:holocytochrome-c synthase activity"/>
    <property type="evidence" value="ECO:0007669"/>
    <property type="project" value="UniProtKB-EC"/>
</dbReference>
<dbReference type="PROSITE" id="PS50011">
    <property type="entry name" value="PROTEIN_KINASE_DOM"/>
    <property type="match status" value="1"/>
</dbReference>
<dbReference type="PROSITE" id="PS00108">
    <property type="entry name" value="PROTEIN_KINASE_ST"/>
    <property type="match status" value="1"/>
</dbReference>